<evidence type="ECO:0000256" key="3">
    <source>
        <dbReference type="ARBA" id="ARBA00022475"/>
    </source>
</evidence>
<feature type="transmembrane region" description="Helical" evidence="8">
    <location>
        <begin position="57"/>
        <end position="78"/>
    </location>
</feature>
<dbReference type="SUPFAM" id="SSF103481">
    <property type="entry name" value="Multidrug resistance efflux transporter EmrE"/>
    <property type="match status" value="1"/>
</dbReference>
<evidence type="ECO:0000256" key="8">
    <source>
        <dbReference type="SAM" id="Phobius"/>
    </source>
</evidence>
<comment type="caution">
    <text evidence="9">The sequence shown here is derived from an EMBL/GenBank/DDBJ whole genome shotgun (WGS) entry which is preliminary data.</text>
</comment>
<keyword evidence="2" id="KW-0813">Transport</keyword>
<evidence type="ECO:0000313" key="10">
    <source>
        <dbReference type="Proteomes" id="UP001595947"/>
    </source>
</evidence>
<dbReference type="Gene3D" id="1.10.3730.20">
    <property type="match status" value="1"/>
</dbReference>
<evidence type="ECO:0000256" key="2">
    <source>
        <dbReference type="ARBA" id="ARBA00022448"/>
    </source>
</evidence>
<accession>A0ABV9YT57</accession>
<comment type="similarity">
    <text evidence="7">Belongs to the drug/metabolite transporter (DMT) superfamily. Small multidrug resistance (SMR) (TC 2.A.7.1) family.</text>
</comment>
<dbReference type="InterPro" id="IPR045324">
    <property type="entry name" value="Small_multidrug_res"/>
</dbReference>
<dbReference type="InterPro" id="IPR037185">
    <property type="entry name" value="EmrE-like"/>
</dbReference>
<comment type="subcellular location">
    <subcellularLocation>
        <location evidence="1 7">Cell membrane</location>
        <topology evidence="1 7">Multi-pass membrane protein</topology>
    </subcellularLocation>
</comment>
<keyword evidence="6 8" id="KW-0472">Membrane</keyword>
<dbReference type="Proteomes" id="UP001595947">
    <property type="component" value="Unassembled WGS sequence"/>
</dbReference>
<proteinExistence type="inferred from homology"/>
<feature type="transmembrane region" description="Helical" evidence="8">
    <location>
        <begin position="84"/>
        <end position="103"/>
    </location>
</feature>
<dbReference type="EMBL" id="JBHSIV010000030">
    <property type="protein sequence ID" value="MFC5065072.1"/>
    <property type="molecule type" value="Genomic_DNA"/>
</dbReference>
<dbReference type="RefSeq" id="WP_378038405.1">
    <property type="nucleotide sequence ID" value="NZ_JBHSIV010000030.1"/>
</dbReference>
<keyword evidence="4 7" id="KW-0812">Transmembrane</keyword>
<protein>
    <submittedName>
        <fullName evidence="9">DMT family transporter</fullName>
    </submittedName>
</protein>
<keyword evidence="5 8" id="KW-1133">Transmembrane helix</keyword>
<evidence type="ECO:0000256" key="5">
    <source>
        <dbReference type="ARBA" id="ARBA00022989"/>
    </source>
</evidence>
<evidence type="ECO:0000256" key="7">
    <source>
        <dbReference type="RuleBase" id="RU003942"/>
    </source>
</evidence>
<evidence type="ECO:0000256" key="4">
    <source>
        <dbReference type="ARBA" id="ARBA00022692"/>
    </source>
</evidence>
<evidence type="ECO:0000256" key="1">
    <source>
        <dbReference type="ARBA" id="ARBA00004651"/>
    </source>
</evidence>
<gene>
    <name evidence="9" type="ORF">ACFPBZ_22840</name>
</gene>
<dbReference type="Pfam" id="PF00893">
    <property type="entry name" value="Multi_Drug_Res"/>
    <property type="match status" value="1"/>
</dbReference>
<evidence type="ECO:0000256" key="6">
    <source>
        <dbReference type="ARBA" id="ARBA00023136"/>
    </source>
</evidence>
<keyword evidence="10" id="KW-1185">Reference proteome</keyword>
<sequence>MYLWLALAIAAEVTGTLSLRAAEGFSRLGPSLLVVLGYGVAFFALSKALSGGVPVGIAYGIWAAAGVAAIAIIGAVFLSEPLSWVQVGGIGLVIAGVLALELGGTHGA</sequence>
<dbReference type="PANTHER" id="PTHR30561">
    <property type="entry name" value="SMR FAMILY PROTON-DEPENDENT DRUG EFFLUX TRANSPORTER SUGE"/>
    <property type="match status" value="1"/>
</dbReference>
<keyword evidence="3" id="KW-1003">Cell membrane</keyword>
<evidence type="ECO:0000313" key="9">
    <source>
        <dbReference type="EMBL" id="MFC5065072.1"/>
    </source>
</evidence>
<feature type="transmembrane region" description="Helical" evidence="8">
    <location>
        <begin position="28"/>
        <end position="45"/>
    </location>
</feature>
<dbReference type="InterPro" id="IPR000390">
    <property type="entry name" value="Small_drug/metabolite_transptr"/>
</dbReference>
<name>A0ABV9YT57_9PSEU</name>
<organism evidence="9 10">
    <name type="scientific">Actinomycetospora atypica</name>
    <dbReference type="NCBI Taxonomy" id="1290095"/>
    <lineage>
        <taxon>Bacteria</taxon>
        <taxon>Bacillati</taxon>
        <taxon>Actinomycetota</taxon>
        <taxon>Actinomycetes</taxon>
        <taxon>Pseudonocardiales</taxon>
        <taxon>Pseudonocardiaceae</taxon>
        <taxon>Actinomycetospora</taxon>
    </lineage>
</organism>
<reference evidence="10" key="1">
    <citation type="journal article" date="2019" name="Int. J. Syst. Evol. Microbiol.">
        <title>The Global Catalogue of Microorganisms (GCM) 10K type strain sequencing project: providing services to taxonomists for standard genome sequencing and annotation.</title>
        <authorList>
            <consortium name="The Broad Institute Genomics Platform"/>
            <consortium name="The Broad Institute Genome Sequencing Center for Infectious Disease"/>
            <person name="Wu L."/>
            <person name="Ma J."/>
        </authorList>
    </citation>
    <scope>NUCLEOTIDE SEQUENCE [LARGE SCALE GENOMIC DNA]</scope>
    <source>
        <strain evidence="10">CGMCC 4.7093</strain>
    </source>
</reference>
<dbReference type="PANTHER" id="PTHR30561:SF1">
    <property type="entry name" value="MULTIDRUG TRANSPORTER EMRE"/>
    <property type="match status" value="1"/>
</dbReference>